<dbReference type="RefSeq" id="WP_011817536.1">
    <property type="nucleotide sequence ID" value="NC_008816.1"/>
</dbReference>
<proteinExistence type="predicted"/>
<dbReference type="Proteomes" id="UP000002590">
    <property type="component" value="Chromosome"/>
</dbReference>
<dbReference type="STRING" id="146891.A9601_00581"/>
<gene>
    <name evidence="1" type="ordered locus">A9601_00581</name>
</gene>
<dbReference type="KEGG" id="pmb:A9601_00581"/>
<organism evidence="1 2">
    <name type="scientific">Prochlorococcus marinus (strain AS9601)</name>
    <dbReference type="NCBI Taxonomy" id="146891"/>
    <lineage>
        <taxon>Bacteria</taxon>
        <taxon>Bacillati</taxon>
        <taxon>Cyanobacteriota</taxon>
        <taxon>Cyanophyceae</taxon>
        <taxon>Synechococcales</taxon>
        <taxon>Prochlorococcaceae</taxon>
        <taxon>Prochlorococcus</taxon>
    </lineage>
</organism>
<evidence type="ECO:0000313" key="2">
    <source>
        <dbReference type="Proteomes" id="UP000002590"/>
    </source>
</evidence>
<dbReference type="EMBL" id="CP000551">
    <property type="protein sequence ID" value="ABM69346.1"/>
    <property type="molecule type" value="Genomic_DNA"/>
</dbReference>
<dbReference type="HOGENOM" id="CLU_3102490_0_0_3"/>
<name>A2BNI5_PROMS</name>
<protein>
    <submittedName>
        <fullName evidence="1">Uncharacterized protein</fullName>
    </submittedName>
</protein>
<accession>A2BNI5</accession>
<evidence type="ECO:0000313" key="1">
    <source>
        <dbReference type="EMBL" id="ABM69346.1"/>
    </source>
</evidence>
<reference evidence="1 2" key="1">
    <citation type="journal article" date="2007" name="PLoS Genet.">
        <title>Patterns and implications of gene gain and loss in the evolution of Prochlorococcus.</title>
        <authorList>
            <person name="Kettler G.C."/>
            <person name="Martiny A.C."/>
            <person name="Huang K."/>
            <person name="Zucker J."/>
            <person name="Coleman M.L."/>
            <person name="Rodrigue S."/>
            <person name="Chen F."/>
            <person name="Lapidus A."/>
            <person name="Ferriera S."/>
            <person name="Johnson J."/>
            <person name="Steglich C."/>
            <person name="Church G.M."/>
            <person name="Richardson P."/>
            <person name="Chisholm S.W."/>
        </authorList>
    </citation>
    <scope>NUCLEOTIDE SEQUENCE [LARGE SCALE GENOMIC DNA]</scope>
    <source>
        <strain evidence="1 2">AS9601</strain>
    </source>
</reference>
<sequence length="50" mass="5812">MKKYLISGLVDSYRIKINLFAISPNSAISVFKQKYPNAEDIYVIQDLFKK</sequence>
<dbReference type="AlphaFoldDB" id="A2BNI5"/>